<dbReference type="AlphaFoldDB" id="A0A179S413"/>
<dbReference type="EMBL" id="NBWC01000055">
    <property type="protein sequence ID" value="ORL58075.1"/>
    <property type="molecule type" value="Genomic_DNA"/>
</dbReference>
<dbReference type="EMBL" id="CP059052">
    <property type="protein sequence ID" value="QLJ16237.1"/>
    <property type="molecule type" value="Genomic_DNA"/>
</dbReference>
<dbReference type="OrthoDB" id="6978942at2"/>
<accession>A0A179S413</accession>
<sequence length="64" mass="7031">MSTAPVKSLIDEQLEQIERTLAVISFGIPFNEAVGLPRETPVASLKRSLGVTMKGRRIAVRVRP</sequence>
<reference evidence="2 4" key="1">
    <citation type="journal article" date="2009" name="Mikrobiologiia">
        <title>[Phenanthren biodegradation and interaction of Pseudomonas putida BS3701 and Burkholderia sp.BS3702 in plant rhizosphere].</title>
        <authorList>
            <person name="Ovchinnikova A.A."/>
            <person name="Vetrova A.A."/>
            <person name="Filonov A.E."/>
            <person name="Boronin A.M."/>
        </authorList>
    </citation>
    <scope>NUCLEOTIDE SEQUENCE [LARGE SCALE GENOMIC DNA]</scope>
    <source>
        <strain evidence="2 4">BS3701</strain>
    </source>
</reference>
<dbReference type="Proteomes" id="UP000510934">
    <property type="component" value="Chromosome"/>
</dbReference>
<name>A0A179S413_PSEPU</name>
<dbReference type="Proteomes" id="UP000193675">
    <property type="component" value="Unassembled WGS sequence"/>
</dbReference>
<evidence type="ECO:0000313" key="2">
    <source>
        <dbReference type="EMBL" id="QLJ16237.1"/>
    </source>
</evidence>
<proteinExistence type="predicted"/>
<evidence type="ECO:0000313" key="4">
    <source>
        <dbReference type="Proteomes" id="UP000510934"/>
    </source>
</evidence>
<evidence type="ECO:0000313" key="1">
    <source>
        <dbReference type="EMBL" id="ORL58075.1"/>
    </source>
</evidence>
<evidence type="ECO:0000313" key="3">
    <source>
        <dbReference type="Proteomes" id="UP000193675"/>
    </source>
</evidence>
<dbReference type="RefSeq" id="WP_015269564.1">
    <property type="nucleotide sequence ID" value="NZ_BBQL01000043.1"/>
</dbReference>
<reference evidence="1 3" key="2">
    <citation type="submission" date="2017-04" db="EMBL/GenBank/DDBJ databases">
        <title>Presence of VIM-2 positive Pseudomonas species in chickens and their surrounding environment.</title>
        <authorList>
            <person name="Zhang R."/>
        </authorList>
    </citation>
    <scope>NUCLEOTIDE SEQUENCE [LARGE SCALE GENOMIC DNA]</scope>
    <source>
        <strain evidence="1 3">DZ-C18</strain>
    </source>
</reference>
<reference evidence="2" key="3">
    <citation type="submission" date="2020-07" db="EMBL/GenBank/DDBJ databases">
        <authorList>
            <person name="Delegan Y."/>
            <person name="Filonov A."/>
            <person name="Puntus I."/>
            <person name="Valentovich L."/>
        </authorList>
    </citation>
    <scope>NUCLEOTIDE SEQUENCE</scope>
    <source>
        <strain evidence="2">BS3701</strain>
    </source>
</reference>
<gene>
    <name evidence="1" type="ORF">B7H17_26115</name>
    <name evidence="2" type="ORF">H0H12_10070</name>
</gene>
<organism evidence="1 3">
    <name type="scientific">Pseudomonas putida</name>
    <name type="common">Arthrobacter siderocapsulatus</name>
    <dbReference type="NCBI Taxonomy" id="303"/>
    <lineage>
        <taxon>Bacteria</taxon>
        <taxon>Pseudomonadati</taxon>
        <taxon>Pseudomonadota</taxon>
        <taxon>Gammaproteobacteria</taxon>
        <taxon>Pseudomonadales</taxon>
        <taxon>Pseudomonadaceae</taxon>
        <taxon>Pseudomonas</taxon>
    </lineage>
</organism>
<protein>
    <submittedName>
        <fullName evidence="1">Uncharacterized protein</fullName>
    </submittedName>
</protein>